<accession>A0A8H8UAL5</accession>
<dbReference type="AlphaFoldDB" id="A0A8H8UAL5"/>
<dbReference type="PANTHER" id="PTHR47332:SF2">
    <property type="entry name" value="SET-6"/>
    <property type="match status" value="1"/>
</dbReference>
<name>A0A8H8UAL5_9HELO</name>
<dbReference type="InterPro" id="IPR001214">
    <property type="entry name" value="SET_dom"/>
</dbReference>
<dbReference type="SUPFAM" id="SSF82199">
    <property type="entry name" value="SET domain"/>
    <property type="match status" value="1"/>
</dbReference>
<sequence>MYALQEIPGKGKGLVATRKILKNTRILSEQPLIRVLEDIHDNQTLLTSIHEQVDSLTPDVRQAFLSLHNIHSNGSTSQYLAIFQIPGLPFGDDVREGGIFLHACHINHACDNNAQRNWNEKIKRHTVHAMRDIEKGEEITIYYLGVLNGREDPQEALRRKFAVMKATEDWSVLKLERLSDRDGWGKGGFRAVVGSAAISRSKMEGSMYLFNAYSMLKSIKY</sequence>
<dbReference type="Pfam" id="PF00856">
    <property type="entry name" value="SET"/>
    <property type="match status" value="1"/>
</dbReference>
<comment type="caution">
    <text evidence="2">The sequence shown here is derived from an EMBL/GenBank/DDBJ whole genome shotgun (WGS) entry which is preliminary data.</text>
</comment>
<organism evidence="2 3">
    <name type="scientific">Lachnellula subtilissima</name>
    <dbReference type="NCBI Taxonomy" id="602034"/>
    <lineage>
        <taxon>Eukaryota</taxon>
        <taxon>Fungi</taxon>
        <taxon>Dikarya</taxon>
        <taxon>Ascomycota</taxon>
        <taxon>Pezizomycotina</taxon>
        <taxon>Leotiomycetes</taxon>
        <taxon>Helotiales</taxon>
        <taxon>Lachnaceae</taxon>
        <taxon>Lachnellula</taxon>
    </lineage>
</organism>
<dbReference type="EMBL" id="QGMJ01000191">
    <property type="protein sequence ID" value="TVY40163.1"/>
    <property type="molecule type" value="Genomic_DNA"/>
</dbReference>
<evidence type="ECO:0000259" key="1">
    <source>
        <dbReference type="PROSITE" id="PS50280"/>
    </source>
</evidence>
<reference evidence="2 3" key="1">
    <citation type="submission" date="2018-05" db="EMBL/GenBank/DDBJ databases">
        <title>Genome sequencing and assembly of the regulated plant pathogen Lachnellula willkommii and related sister species for the development of diagnostic species identification markers.</title>
        <authorList>
            <person name="Giroux E."/>
            <person name="Bilodeau G."/>
        </authorList>
    </citation>
    <scope>NUCLEOTIDE SEQUENCE [LARGE SCALE GENOMIC DNA]</scope>
    <source>
        <strain evidence="2 3">CBS 197.66</strain>
    </source>
</reference>
<protein>
    <submittedName>
        <fullName evidence="2">SET domain-containing protein</fullName>
    </submittedName>
</protein>
<dbReference type="Proteomes" id="UP000462212">
    <property type="component" value="Unassembled WGS sequence"/>
</dbReference>
<dbReference type="PROSITE" id="PS50280">
    <property type="entry name" value="SET"/>
    <property type="match status" value="1"/>
</dbReference>
<evidence type="ECO:0000313" key="3">
    <source>
        <dbReference type="Proteomes" id="UP000462212"/>
    </source>
</evidence>
<dbReference type="SMART" id="SM00317">
    <property type="entry name" value="SET"/>
    <property type="match status" value="1"/>
</dbReference>
<dbReference type="CDD" id="cd20071">
    <property type="entry name" value="SET_SMYD"/>
    <property type="match status" value="1"/>
</dbReference>
<dbReference type="InterPro" id="IPR046341">
    <property type="entry name" value="SET_dom_sf"/>
</dbReference>
<dbReference type="OrthoDB" id="265717at2759"/>
<dbReference type="InterPro" id="IPR053185">
    <property type="entry name" value="SET_domain_protein"/>
</dbReference>
<evidence type="ECO:0000313" key="2">
    <source>
        <dbReference type="EMBL" id="TVY40163.1"/>
    </source>
</evidence>
<proteinExistence type="predicted"/>
<keyword evidence="3" id="KW-1185">Reference proteome</keyword>
<gene>
    <name evidence="2" type="primary">set5_4</name>
    <name evidence="2" type="ORF">LSUB1_G002142</name>
</gene>
<dbReference type="Gene3D" id="2.170.270.10">
    <property type="entry name" value="SET domain"/>
    <property type="match status" value="1"/>
</dbReference>
<feature type="domain" description="SET" evidence="1">
    <location>
        <begin position="1"/>
        <end position="144"/>
    </location>
</feature>
<dbReference type="PANTHER" id="PTHR47332">
    <property type="entry name" value="SET DOMAIN-CONTAINING PROTEIN 5"/>
    <property type="match status" value="1"/>
</dbReference>